<feature type="domain" description="HTH araC/xylS-type" evidence="5">
    <location>
        <begin position="184"/>
        <end position="282"/>
    </location>
</feature>
<dbReference type="InterPro" id="IPR009057">
    <property type="entry name" value="Homeodomain-like_sf"/>
</dbReference>
<evidence type="ECO:0000259" key="5">
    <source>
        <dbReference type="PROSITE" id="PS01124"/>
    </source>
</evidence>
<dbReference type="InterPro" id="IPR014710">
    <property type="entry name" value="RmlC-like_jellyroll"/>
</dbReference>
<gene>
    <name evidence="6" type="primary">msmR</name>
    <name evidence="6" type="ORF">GCM10008018_26500</name>
</gene>
<keyword evidence="4" id="KW-0804">Transcription</keyword>
<evidence type="ECO:0000256" key="3">
    <source>
        <dbReference type="ARBA" id="ARBA00023125"/>
    </source>
</evidence>
<dbReference type="Pfam" id="PF12833">
    <property type="entry name" value="HTH_18"/>
    <property type="match status" value="1"/>
</dbReference>
<proteinExistence type="predicted"/>
<dbReference type="InterPro" id="IPR013096">
    <property type="entry name" value="Cupin_2"/>
</dbReference>
<dbReference type="PANTHER" id="PTHR46796:SF13">
    <property type="entry name" value="HTH-TYPE TRANSCRIPTIONAL ACTIVATOR RHAS"/>
    <property type="match status" value="1"/>
</dbReference>
<dbReference type="SMART" id="SM00342">
    <property type="entry name" value="HTH_ARAC"/>
    <property type="match status" value="1"/>
</dbReference>
<reference evidence="7" key="1">
    <citation type="journal article" date="2019" name="Int. J. Syst. Evol. Microbiol.">
        <title>The Global Catalogue of Microorganisms (GCM) 10K type strain sequencing project: providing services to taxonomists for standard genome sequencing and annotation.</title>
        <authorList>
            <consortium name="The Broad Institute Genomics Platform"/>
            <consortium name="The Broad Institute Genome Sequencing Center for Infectious Disease"/>
            <person name="Wu L."/>
            <person name="Ma J."/>
        </authorList>
    </citation>
    <scope>NUCLEOTIDE SEQUENCE [LARGE SCALE GENOMIC DNA]</scope>
    <source>
        <strain evidence="7">CGMCC 1.15043</strain>
    </source>
</reference>
<evidence type="ECO:0000256" key="2">
    <source>
        <dbReference type="ARBA" id="ARBA00023015"/>
    </source>
</evidence>
<dbReference type="InterPro" id="IPR037923">
    <property type="entry name" value="HTH-like"/>
</dbReference>
<dbReference type="SUPFAM" id="SSF46689">
    <property type="entry name" value="Homeodomain-like"/>
    <property type="match status" value="2"/>
</dbReference>
<dbReference type="PANTHER" id="PTHR46796">
    <property type="entry name" value="HTH-TYPE TRANSCRIPTIONAL ACTIVATOR RHAS-RELATED"/>
    <property type="match status" value="1"/>
</dbReference>
<evidence type="ECO:0000313" key="7">
    <source>
        <dbReference type="Proteomes" id="UP000615455"/>
    </source>
</evidence>
<dbReference type="InterPro" id="IPR050204">
    <property type="entry name" value="AraC_XylS_family_regulators"/>
</dbReference>
<dbReference type="InterPro" id="IPR020449">
    <property type="entry name" value="Tscrpt_reg_AraC-type_HTH"/>
</dbReference>
<dbReference type="EMBL" id="BMHE01000011">
    <property type="protein sequence ID" value="GFZ79656.1"/>
    <property type="molecule type" value="Genomic_DNA"/>
</dbReference>
<keyword evidence="7" id="KW-1185">Reference proteome</keyword>
<keyword evidence="2" id="KW-0805">Transcription regulation</keyword>
<sequence length="287" mass="33288">MSLITSANPYVRVAHYYRFPIVRNQDERVRIGYCYAFHFVAGGRGTITVGGRTYPVKKGDLIYFPPEVRHAFYSNGNHPLSTYNLYCELWNCNVATSQHLVWDETDFNPKLLTLVNPCPELESLSVITPLQYHSLLGQTLIHAVTQFNKKEPYSELIVNNLVKVFLLELVRAASRSQFTDYRILPIIERIDKEASRSRGYEEWMAECGLHKTQFHELFKQATGMSPKAYWTKAIMRHVEAALWESNRSVTAIAEDFGYSSVHHFTKQFTQFHGVSPTEFRKRVRNRQ</sequence>
<name>A0ABQ1EN99_9BACL</name>
<keyword evidence="1" id="KW-0963">Cytoplasm</keyword>
<dbReference type="RefSeq" id="WP_189012219.1">
    <property type="nucleotide sequence ID" value="NZ_BMHE01000011.1"/>
</dbReference>
<dbReference type="Proteomes" id="UP000615455">
    <property type="component" value="Unassembled WGS sequence"/>
</dbReference>
<dbReference type="Gene3D" id="1.10.10.60">
    <property type="entry name" value="Homeodomain-like"/>
    <property type="match status" value="2"/>
</dbReference>
<dbReference type="SUPFAM" id="SSF51215">
    <property type="entry name" value="Regulatory protein AraC"/>
    <property type="match status" value="1"/>
</dbReference>
<organism evidence="6 7">
    <name type="scientific">Paenibacillus marchantiophytorum</name>
    <dbReference type="NCBI Taxonomy" id="1619310"/>
    <lineage>
        <taxon>Bacteria</taxon>
        <taxon>Bacillati</taxon>
        <taxon>Bacillota</taxon>
        <taxon>Bacilli</taxon>
        <taxon>Bacillales</taxon>
        <taxon>Paenibacillaceae</taxon>
        <taxon>Paenibacillus</taxon>
    </lineage>
</organism>
<evidence type="ECO:0000256" key="4">
    <source>
        <dbReference type="ARBA" id="ARBA00023163"/>
    </source>
</evidence>
<dbReference type="Gene3D" id="2.60.120.10">
    <property type="entry name" value="Jelly Rolls"/>
    <property type="match status" value="1"/>
</dbReference>
<evidence type="ECO:0000313" key="6">
    <source>
        <dbReference type="EMBL" id="GFZ79656.1"/>
    </source>
</evidence>
<dbReference type="PRINTS" id="PR00032">
    <property type="entry name" value="HTHARAC"/>
</dbReference>
<dbReference type="InterPro" id="IPR018060">
    <property type="entry name" value="HTH_AraC"/>
</dbReference>
<evidence type="ECO:0000256" key="1">
    <source>
        <dbReference type="ARBA" id="ARBA00022490"/>
    </source>
</evidence>
<dbReference type="Pfam" id="PF07883">
    <property type="entry name" value="Cupin_2"/>
    <property type="match status" value="1"/>
</dbReference>
<comment type="caution">
    <text evidence="6">The sequence shown here is derived from an EMBL/GenBank/DDBJ whole genome shotgun (WGS) entry which is preliminary data.</text>
</comment>
<dbReference type="PROSITE" id="PS01124">
    <property type="entry name" value="HTH_ARAC_FAMILY_2"/>
    <property type="match status" value="1"/>
</dbReference>
<protein>
    <submittedName>
        <fullName evidence="6">AraC family transcriptional regulator</fullName>
    </submittedName>
</protein>
<accession>A0ABQ1EN99</accession>
<keyword evidence="3" id="KW-0238">DNA-binding</keyword>